<evidence type="ECO:0000313" key="1">
    <source>
        <dbReference type="EMBL" id="MFC6281153.1"/>
    </source>
</evidence>
<gene>
    <name evidence="1" type="ORF">ACFQND_07930</name>
</gene>
<comment type="caution">
    <text evidence="1">The sequence shown here is derived from an EMBL/GenBank/DDBJ whole genome shotgun (WGS) entry which is preliminary data.</text>
</comment>
<name>A0ABW1TWK4_9BURK</name>
<organism evidence="1 2">
    <name type="scientific">Polaromonas aquatica</name>
    <dbReference type="NCBI Taxonomy" id="332657"/>
    <lineage>
        <taxon>Bacteria</taxon>
        <taxon>Pseudomonadati</taxon>
        <taxon>Pseudomonadota</taxon>
        <taxon>Betaproteobacteria</taxon>
        <taxon>Burkholderiales</taxon>
        <taxon>Comamonadaceae</taxon>
        <taxon>Polaromonas</taxon>
    </lineage>
</organism>
<proteinExistence type="predicted"/>
<protein>
    <submittedName>
        <fullName evidence="1">Uncharacterized protein</fullName>
    </submittedName>
</protein>
<reference evidence="2" key="1">
    <citation type="journal article" date="2019" name="Int. J. Syst. Evol. Microbiol.">
        <title>The Global Catalogue of Microorganisms (GCM) 10K type strain sequencing project: providing services to taxonomists for standard genome sequencing and annotation.</title>
        <authorList>
            <consortium name="The Broad Institute Genomics Platform"/>
            <consortium name="The Broad Institute Genome Sequencing Center for Infectious Disease"/>
            <person name="Wu L."/>
            <person name="Ma J."/>
        </authorList>
    </citation>
    <scope>NUCLEOTIDE SEQUENCE [LARGE SCALE GENOMIC DNA]</scope>
    <source>
        <strain evidence="2">CCUG 39402</strain>
    </source>
</reference>
<sequence length="119" mass="13450">MLITDHLITMTDSEWQQFQAMTRAPWRPRTIAEFNAMADLGSAMHRAEDTESIGEVFAQNTQRIKFGPDGQANFPADKRRLAYVEKYGHSPTPEQLANFNTDAVPQRQGLSLVKRAGQE</sequence>
<evidence type="ECO:0000313" key="2">
    <source>
        <dbReference type="Proteomes" id="UP001596270"/>
    </source>
</evidence>
<keyword evidence="2" id="KW-1185">Reference proteome</keyword>
<accession>A0ABW1TWK4</accession>
<dbReference type="EMBL" id="JBHSRS010000017">
    <property type="protein sequence ID" value="MFC6281153.1"/>
    <property type="molecule type" value="Genomic_DNA"/>
</dbReference>
<dbReference type="RefSeq" id="WP_377412856.1">
    <property type="nucleotide sequence ID" value="NZ_JBHSRS010000017.1"/>
</dbReference>
<dbReference type="Proteomes" id="UP001596270">
    <property type="component" value="Unassembled WGS sequence"/>
</dbReference>